<dbReference type="InterPro" id="IPR002068">
    <property type="entry name" value="A-crystallin/Hsp20_dom"/>
</dbReference>
<accession>A0AAQ3UV51</accession>
<dbReference type="Proteomes" id="UP001341281">
    <property type="component" value="Chromosome 10"/>
</dbReference>
<name>A0AAQ3UV51_PASNO</name>
<dbReference type="Pfam" id="PF00011">
    <property type="entry name" value="HSP20"/>
    <property type="match status" value="1"/>
</dbReference>
<evidence type="ECO:0000313" key="4">
    <source>
        <dbReference type="EMBL" id="WVZ99120.1"/>
    </source>
</evidence>
<dbReference type="PROSITE" id="PS01031">
    <property type="entry name" value="SHSP"/>
    <property type="match status" value="1"/>
</dbReference>
<dbReference type="Gene3D" id="2.60.40.790">
    <property type="match status" value="1"/>
</dbReference>
<keyword evidence="5" id="KW-1185">Reference proteome</keyword>
<dbReference type="PANTHER" id="PTHR47838:SF1">
    <property type="entry name" value="21.7 KDA CLASS VI HEAT SHOCK PROTEIN"/>
    <property type="match status" value="1"/>
</dbReference>
<evidence type="ECO:0000256" key="2">
    <source>
        <dbReference type="RuleBase" id="RU003616"/>
    </source>
</evidence>
<evidence type="ECO:0000256" key="1">
    <source>
        <dbReference type="PROSITE-ProRule" id="PRU00285"/>
    </source>
</evidence>
<evidence type="ECO:0000313" key="5">
    <source>
        <dbReference type="Proteomes" id="UP001341281"/>
    </source>
</evidence>
<evidence type="ECO:0000259" key="3">
    <source>
        <dbReference type="PROSITE" id="PS01031"/>
    </source>
</evidence>
<proteinExistence type="inferred from homology"/>
<protein>
    <recommendedName>
        <fullName evidence="3">SHSP domain-containing protein</fullName>
    </recommendedName>
</protein>
<dbReference type="AlphaFoldDB" id="A0AAQ3UV51"/>
<dbReference type="InterPro" id="IPR008978">
    <property type="entry name" value="HSP20-like_chaperone"/>
</dbReference>
<organism evidence="4 5">
    <name type="scientific">Paspalum notatum var. saurae</name>
    <dbReference type="NCBI Taxonomy" id="547442"/>
    <lineage>
        <taxon>Eukaryota</taxon>
        <taxon>Viridiplantae</taxon>
        <taxon>Streptophyta</taxon>
        <taxon>Embryophyta</taxon>
        <taxon>Tracheophyta</taxon>
        <taxon>Spermatophyta</taxon>
        <taxon>Magnoliopsida</taxon>
        <taxon>Liliopsida</taxon>
        <taxon>Poales</taxon>
        <taxon>Poaceae</taxon>
        <taxon>PACMAD clade</taxon>
        <taxon>Panicoideae</taxon>
        <taxon>Andropogonodae</taxon>
        <taxon>Paspaleae</taxon>
        <taxon>Paspalinae</taxon>
        <taxon>Paspalum</taxon>
    </lineage>
</organism>
<dbReference type="SUPFAM" id="SSF49764">
    <property type="entry name" value="HSP20-like chaperones"/>
    <property type="match status" value="1"/>
</dbReference>
<dbReference type="EMBL" id="CP144754">
    <property type="protein sequence ID" value="WVZ99120.1"/>
    <property type="molecule type" value="Genomic_DNA"/>
</dbReference>
<dbReference type="CDD" id="cd06472">
    <property type="entry name" value="ACD_ScHsp26_like"/>
    <property type="match status" value="1"/>
</dbReference>
<feature type="domain" description="SHSP" evidence="3">
    <location>
        <begin position="82"/>
        <end position="193"/>
    </location>
</feature>
<reference evidence="4 5" key="1">
    <citation type="submission" date="2024-02" db="EMBL/GenBank/DDBJ databases">
        <title>High-quality chromosome-scale genome assembly of Pensacola bahiagrass (Paspalum notatum Flugge var. saurae).</title>
        <authorList>
            <person name="Vega J.M."/>
            <person name="Podio M."/>
            <person name="Orjuela J."/>
            <person name="Siena L.A."/>
            <person name="Pessino S.C."/>
            <person name="Combes M.C."/>
            <person name="Mariac C."/>
            <person name="Albertini E."/>
            <person name="Pupilli F."/>
            <person name="Ortiz J.P.A."/>
            <person name="Leblanc O."/>
        </authorList>
    </citation>
    <scope>NUCLEOTIDE SEQUENCE [LARGE SCALE GENOMIC DNA]</scope>
    <source>
        <strain evidence="4">R1</strain>
        <tissue evidence="4">Leaf</tissue>
    </source>
</reference>
<comment type="similarity">
    <text evidence="1 2">Belongs to the small heat shock protein (HSP20) family.</text>
</comment>
<sequence>MPGRRAIEVRLQPGGAAAAAAPKWRMSLLENTFGGFQQDAAARAVFGEGSLFSPFLFGKFFDPADAFPLWEFEPEVLLAALRHGGAARTTVDWGETDDEYYLRADIPGGRKCDVEVSGDAMKVMDISGLWRAPPPADGRDWRAGRWWEHGFVRRVELPEDAEWRKVEAYFDDGEGSLEIKVPKAGDAHHQVAA</sequence>
<gene>
    <name evidence="4" type="ORF">U9M48_044467</name>
</gene>
<dbReference type="PANTHER" id="PTHR47838">
    <property type="entry name" value="21.7 KDA CLASS VI HEAT SHOCK PROTEIN"/>
    <property type="match status" value="1"/>
</dbReference>